<sequence length="36" mass="3895">MSMPVEQPQPRRPSLMVYGLLIVIACCLPALLIAGL</sequence>
<comment type="caution">
    <text evidence="2">The sequence shown here is derived from an EMBL/GenBank/DDBJ whole genome shotgun (WGS) entry which is preliminary data.</text>
</comment>
<dbReference type="AlphaFoldDB" id="A0A7W8HYD1"/>
<proteinExistence type="predicted"/>
<protein>
    <submittedName>
        <fullName evidence="2">Uncharacterized protein</fullName>
    </submittedName>
</protein>
<evidence type="ECO:0000256" key="1">
    <source>
        <dbReference type="SAM" id="Phobius"/>
    </source>
</evidence>
<reference evidence="2 3" key="1">
    <citation type="submission" date="2020-08" db="EMBL/GenBank/DDBJ databases">
        <title>Genomic Encyclopedia of Type Strains, Phase IV (KMG-IV): sequencing the most valuable type-strain genomes for metagenomic binning, comparative biology and taxonomic classification.</title>
        <authorList>
            <person name="Goeker M."/>
        </authorList>
    </citation>
    <scope>NUCLEOTIDE SEQUENCE [LARGE SCALE GENOMIC DNA]</scope>
    <source>
        <strain evidence="2 3">DSM 25335</strain>
    </source>
</reference>
<keyword evidence="3" id="KW-1185">Reference proteome</keyword>
<keyword evidence="1" id="KW-0812">Transmembrane</keyword>
<name>A0A7W8HYD1_9CAUL</name>
<dbReference type="EMBL" id="JACHFZ010000003">
    <property type="protein sequence ID" value="MBB5292173.1"/>
    <property type="molecule type" value="Genomic_DNA"/>
</dbReference>
<evidence type="ECO:0000313" key="2">
    <source>
        <dbReference type="EMBL" id="MBB5292173.1"/>
    </source>
</evidence>
<dbReference type="Proteomes" id="UP000566663">
    <property type="component" value="Unassembled WGS sequence"/>
</dbReference>
<accession>A0A7W8HYD1</accession>
<keyword evidence="1" id="KW-0472">Membrane</keyword>
<organism evidence="2 3">
    <name type="scientific">Brevundimonas basaltis</name>
    <dbReference type="NCBI Taxonomy" id="472166"/>
    <lineage>
        <taxon>Bacteria</taxon>
        <taxon>Pseudomonadati</taxon>
        <taxon>Pseudomonadota</taxon>
        <taxon>Alphaproteobacteria</taxon>
        <taxon>Caulobacterales</taxon>
        <taxon>Caulobacteraceae</taxon>
        <taxon>Brevundimonas</taxon>
    </lineage>
</organism>
<keyword evidence="1" id="KW-1133">Transmembrane helix</keyword>
<evidence type="ECO:0000313" key="3">
    <source>
        <dbReference type="Proteomes" id="UP000566663"/>
    </source>
</evidence>
<feature type="transmembrane region" description="Helical" evidence="1">
    <location>
        <begin position="15"/>
        <end position="34"/>
    </location>
</feature>
<gene>
    <name evidence="2" type="ORF">HNQ67_001693</name>
</gene>